<dbReference type="AlphaFoldDB" id="A0A3B0VHT2"/>
<proteinExistence type="predicted"/>
<sequence length="220" mass="24843">MRNLEVYRQYFEQAYPKYADGEYTIIAEMIHGLPSVDNATNTLNSDCANQVLALILPLIKIKNYKSQIPFPVAIYDAVREITKLKNTNPLQDLSGEQITIFEQLLNIEGFQLPTVSAVFHFCHPRVHPIVDRNIQGACNLLATEFQGELNGVPLPILPAANTSIRNKLAKYRDFISFLAAVKGLHNNQHQTEYDYRDLDQALMVYGVPNMKVAAENHANN</sequence>
<keyword evidence="1" id="KW-0808">Transferase</keyword>
<evidence type="ECO:0000313" key="1">
    <source>
        <dbReference type="EMBL" id="VAW40230.1"/>
    </source>
</evidence>
<name>A0A3B0VHT2_9ZZZZ</name>
<protein>
    <submittedName>
        <fullName evidence="1">Cysteine desulfurase</fullName>
        <ecNumber evidence="1">2.8.1.7</ecNumber>
    </submittedName>
</protein>
<organism evidence="1">
    <name type="scientific">hydrothermal vent metagenome</name>
    <dbReference type="NCBI Taxonomy" id="652676"/>
    <lineage>
        <taxon>unclassified sequences</taxon>
        <taxon>metagenomes</taxon>
        <taxon>ecological metagenomes</taxon>
    </lineage>
</organism>
<reference evidence="1" key="1">
    <citation type="submission" date="2018-06" db="EMBL/GenBank/DDBJ databases">
        <authorList>
            <person name="Zhirakovskaya E."/>
        </authorList>
    </citation>
    <scope>NUCLEOTIDE SEQUENCE</scope>
</reference>
<dbReference type="GO" id="GO:0031071">
    <property type="term" value="F:cysteine desulfurase activity"/>
    <property type="evidence" value="ECO:0007669"/>
    <property type="project" value="UniProtKB-EC"/>
</dbReference>
<dbReference type="EC" id="2.8.1.7" evidence="1"/>
<gene>
    <name evidence="1" type="ORF">MNBD_GAMMA01-227</name>
</gene>
<accession>A0A3B0VHT2</accession>
<dbReference type="EMBL" id="UOEW01000260">
    <property type="protein sequence ID" value="VAW40230.1"/>
    <property type="molecule type" value="Genomic_DNA"/>
</dbReference>